<name>A0A9D4N1W3_DREPO</name>
<keyword evidence="2" id="KW-1185">Reference proteome</keyword>
<dbReference type="AlphaFoldDB" id="A0A9D4N1W3"/>
<evidence type="ECO:0000313" key="2">
    <source>
        <dbReference type="Proteomes" id="UP000828390"/>
    </source>
</evidence>
<reference evidence="1" key="1">
    <citation type="journal article" date="2019" name="bioRxiv">
        <title>The Genome of the Zebra Mussel, Dreissena polymorpha: A Resource for Invasive Species Research.</title>
        <authorList>
            <person name="McCartney M.A."/>
            <person name="Auch B."/>
            <person name="Kono T."/>
            <person name="Mallez S."/>
            <person name="Zhang Y."/>
            <person name="Obille A."/>
            <person name="Becker A."/>
            <person name="Abrahante J.E."/>
            <person name="Garbe J."/>
            <person name="Badalamenti J.P."/>
            <person name="Herman A."/>
            <person name="Mangelson H."/>
            <person name="Liachko I."/>
            <person name="Sullivan S."/>
            <person name="Sone E.D."/>
            <person name="Koren S."/>
            <person name="Silverstein K.A.T."/>
            <person name="Beckman K.B."/>
            <person name="Gohl D.M."/>
        </authorList>
    </citation>
    <scope>NUCLEOTIDE SEQUENCE</scope>
    <source>
        <strain evidence="1">Duluth1</strain>
        <tissue evidence="1">Whole animal</tissue>
    </source>
</reference>
<proteinExistence type="predicted"/>
<dbReference type="EMBL" id="JAIWYP010000001">
    <property type="protein sequence ID" value="KAH3886313.1"/>
    <property type="molecule type" value="Genomic_DNA"/>
</dbReference>
<dbReference type="Proteomes" id="UP000828390">
    <property type="component" value="Unassembled WGS sequence"/>
</dbReference>
<sequence>MVCGPTDAKHAACRQHVMRGHSLDCVDVSFESFIIDNDTNRNAEIQQENITAPDTVTGQNCGQITDERRTDMSSKQPSLFKRFLRLFTCCISKR</sequence>
<reference evidence="1" key="2">
    <citation type="submission" date="2020-11" db="EMBL/GenBank/DDBJ databases">
        <authorList>
            <person name="McCartney M.A."/>
            <person name="Auch B."/>
            <person name="Kono T."/>
            <person name="Mallez S."/>
            <person name="Becker A."/>
            <person name="Gohl D.M."/>
            <person name="Silverstein K.A.T."/>
            <person name="Koren S."/>
            <person name="Bechman K.B."/>
            <person name="Herman A."/>
            <person name="Abrahante J.E."/>
            <person name="Garbe J."/>
        </authorList>
    </citation>
    <scope>NUCLEOTIDE SEQUENCE</scope>
    <source>
        <strain evidence="1">Duluth1</strain>
        <tissue evidence="1">Whole animal</tissue>
    </source>
</reference>
<organism evidence="1 2">
    <name type="scientific">Dreissena polymorpha</name>
    <name type="common">Zebra mussel</name>
    <name type="synonym">Mytilus polymorpha</name>
    <dbReference type="NCBI Taxonomy" id="45954"/>
    <lineage>
        <taxon>Eukaryota</taxon>
        <taxon>Metazoa</taxon>
        <taxon>Spiralia</taxon>
        <taxon>Lophotrochozoa</taxon>
        <taxon>Mollusca</taxon>
        <taxon>Bivalvia</taxon>
        <taxon>Autobranchia</taxon>
        <taxon>Heteroconchia</taxon>
        <taxon>Euheterodonta</taxon>
        <taxon>Imparidentia</taxon>
        <taxon>Neoheterodontei</taxon>
        <taxon>Myida</taxon>
        <taxon>Dreissenoidea</taxon>
        <taxon>Dreissenidae</taxon>
        <taxon>Dreissena</taxon>
    </lineage>
</organism>
<accession>A0A9D4N1W3</accession>
<evidence type="ECO:0000313" key="1">
    <source>
        <dbReference type="EMBL" id="KAH3886313.1"/>
    </source>
</evidence>
<comment type="caution">
    <text evidence="1">The sequence shown here is derived from an EMBL/GenBank/DDBJ whole genome shotgun (WGS) entry which is preliminary data.</text>
</comment>
<gene>
    <name evidence="1" type="ORF">DPMN_010317</name>
</gene>
<protein>
    <submittedName>
        <fullName evidence="1">Uncharacterized protein</fullName>
    </submittedName>
</protein>